<evidence type="ECO:0000256" key="3">
    <source>
        <dbReference type="SAM" id="Coils"/>
    </source>
</evidence>
<dbReference type="RefSeq" id="WP_212225702.1">
    <property type="nucleotide sequence ID" value="NZ_JAGUCN010000002.1"/>
</dbReference>
<evidence type="ECO:0000256" key="4">
    <source>
        <dbReference type="SAM" id="Phobius"/>
    </source>
</evidence>
<dbReference type="PANTHER" id="PTHR35089:SF1">
    <property type="entry name" value="CHAPERONE PROTEIN SKP"/>
    <property type="match status" value="1"/>
</dbReference>
<evidence type="ECO:0000313" key="6">
    <source>
        <dbReference type="Proteomes" id="UP000721861"/>
    </source>
</evidence>
<reference evidence="5 6" key="1">
    <citation type="journal article" date="2014" name="Int. J. Syst. Evol. Microbiol.">
        <title>Carboxylicivirga gen. nov. in the family Marinilabiliaceae with two novel species, Carboxylicivirga mesophila sp. nov. and Carboxylicivirga taeanensis sp. nov., and reclassification of Cytophaga fermentans as Saccharicrinis fermentans gen. nov., comb. nov.</title>
        <authorList>
            <person name="Yang S.H."/>
            <person name="Seo H.S."/>
            <person name="Woo J.H."/>
            <person name="Oh H.M."/>
            <person name="Jang H."/>
            <person name="Lee J.H."/>
            <person name="Kim S.J."/>
            <person name="Kwon K.K."/>
        </authorList>
    </citation>
    <scope>NUCLEOTIDE SEQUENCE [LARGE SCALE GENOMIC DNA]</scope>
    <source>
        <strain evidence="5 6">JCM 18290</strain>
    </source>
</reference>
<keyword evidence="4" id="KW-1133">Transmembrane helix</keyword>
<organism evidence="5 6">
    <name type="scientific">Carboxylicivirga mesophila</name>
    <dbReference type="NCBI Taxonomy" id="1166478"/>
    <lineage>
        <taxon>Bacteria</taxon>
        <taxon>Pseudomonadati</taxon>
        <taxon>Bacteroidota</taxon>
        <taxon>Bacteroidia</taxon>
        <taxon>Marinilabiliales</taxon>
        <taxon>Marinilabiliaceae</taxon>
        <taxon>Carboxylicivirga</taxon>
    </lineage>
</organism>
<sequence>MKQLSTVLNGVLLIAVIILFVLHFKSTGTDNNATAADGQSAGGEFFPVAYINTDSLLLHYSFAKEVNEQLMSKEEASRADFNEKARVFQQDAVEFQRKVQNNGFLSMERAQKEQQRLAKAEQDLAQLNQTLTNELMREQEKLNRQLRDTLINYLEEYNKQKPYKVILSNTLGDNVLYGAAGVDITNEIVEVLNARHAASKK</sequence>
<dbReference type="InterPro" id="IPR005632">
    <property type="entry name" value="Chaperone_Skp"/>
</dbReference>
<keyword evidence="4" id="KW-0472">Membrane</keyword>
<keyword evidence="6" id="KW-1185">Reference proteome</keyword>
<feature type="coiled-coil region" evidence="3">
    <location>
        <begin position="107"/>
        <end position="156"/>
    </location>
</feature>
<dbReference type="PANTHER" id="PTHR35089">
    <property type="entry name" value="CHAPERONE PROTEIN SKP"/>
    <property type="match status" value="1"/>
</dbReference>
<feature type="transmembrane region" description="Helical" evidence="4">
    <location>
        <begin position="7"/>
        <end position="24"/>
    </location>
</feature>
<proteinExistence type="inferred from homology"/>
<accession>A0ABS5K694</accession>
<name>A0ABS5K694_9BACT</name>
<evidence type="ECO:0000256" key="1">
    <source>
        <dbReference type="ARBA" id="ARBA00009091"/>
    </source>
</evidence>
<gene>
    <name evidence="5" type="ORF">KEM09_03710</name>
</gene>
<protein>
    <submittedName>
        <fullName evidence="5">OmpH family outer membrane protein</fullName>
    </submittedName>
</protein>
<comment type="caution">
    <text evidence="5">The sequence shown here is derived from an EMBL/GenBank/DDBJ whole genome shotgun (WGS) entry which is preliminary data.</text>
</comment>
<evidence type="ECO:0000313" key="5">
    <source>
        <dbReference type="EMBL" id="MBS2210490.1"/>
    </source>
</evidence>
<keyword evidence="3" id="KW-0175">Coiled coil</keyword>
<keyword evidence="2" id="KW-0732">Signal</keyword>
<dbReference type="Gene3D" id="3.30.910.20">
    <property type="entry name" value="Skp domain"/>
    <property type="match status" value="1"/>
</dbReference>
<evidence type="ECO:0000256" key="2">
    <source>
        <dbReference type="ARBA" id="ARBA00022729"/>
    </source>
</evidence>
<comment type="similarity">
    <text evidence="1">Belongs to the Skp family.</text>
</comment>
<keyword evidence="4" id="KW-0812">Transmembrane</keyword>
<dbReference type="Pfam" id="PF03938">
    <property type="entry name" value="OmpH"/>
    <property type="match status" value="1"/>
</dbReference>
<dbReference type="InterPro" id="IPR024930">
    <property type="entry name" value="Skp_dom_sf"/>
</dbReference>
<dbReference type="SUPFAM" id="SSF111384">
    <property type="entry name" value="OmpH-like"/>
    <property type="match status" value="1"/>
</dbReference>
<dbReference type="Proteomes" id="UP000721861">
    <property type="component" value="Unassembled WGS sequence"/>
</dbReference>
<dbReference type="EMBL" id="JAGUCN010000002">
    <property type="protein sequence ID" value="MBS2210490.1"/>
    <property type="molecule type" value="Genomic_DNA"/>
</dbReference>
<dbReference type="SMART" id="SM00935">
    <property type="entry name" value="OmpH"/>
    <property type="match status" value="1"/>
</dbReference>